<dbReference type="GO" id="GO:0060072">
    <property type="term" value="F:large conductance calcium-activated potassium channel activity"/>
    <property type="evidence" value="ECO:0007669"/>
    <property type="project" value="TreeGrafter"/>
</dbReference>
<accession>A0A448X7F1</accession>
<dbReference type="Pfam" id="PF22614">
    <property type="entry name" value="Slo-like_RCK"/>
    <property type="match status" value="1"/>
</dbReference>
<keyword evidence="18" id="KW-1185">Reference proteome</keyword>
<evidence type="ECO:0000256" key="10">
    <source>
        <dbReference type="ARBA" id="ARBA00023065"/>
    </source>
</evidence>
<sequence>MDELVWPTEWKDLATELISGQRRTGRVLVTFIFSLTIASYGLYIVDANRVKADPLTGGMELCIAFRDSFVQQVDLVFNLFFIGHFVLRLIASSDKLWYWFDIFTLVDLFTIPPAFVGLYFRRVWIGLRFTRILRLLTLADVLQYLNILKTGNTIRLCQLVTMFASLVLTAAGFIHLVENSGDPPEFKNANAITYFECTYMMIVTITTVGFGDLTAQTTSGRVFMILFLLSGLAVFANSVPEIADIVGSRNKYGGVYRKTTGKSHLVLCGHITFSTVNNFLSDFLHEDREDVDTQIVILHKSVPDLELEGTLKRHGTQVFYFQASKHLLFLKL</sequence>
<dbReference type="Pfam" id="PF00520">
    <property type="entry name" value="Ion_trans"/>
    <property type="match status" value="1"/>
</dbReference>
<evidence type="ECO:0000256" key="8">
    <source>
        <dbReference type="ARBA" id="ARBA00022958"/>
    </source>
</evidence>
<keyword evidence="10" id="KW-0406">Ion transport</keyword>
<dbReference type="InterPro" id="IPR047871">
    <property type="entry name" value="K_chnl_Slo-like"/>
</dbReference>
<feature type="transmembrane region" description="Helical" evidence="14">
    <location>
        <begin position="156"/>
        <end position="177"/>
    </location>
</feature>
<organism evidence="17 18">
    <name type="scientific">Protopolystoma xenopodis</name>
    <dbReference type="NCBI Taxonomy" id="117903"/>
    <lineage>
        <taxon>Eukaryota</taxon>
        <taxon>Metazoa</taxon>
        <taxon>Spiralia</taxon>
        <taxon>Lophotrochozoa</taxon>
        <taxon>Platyhelminthes</taxon>
        <taxon>Monogenea</taxon>
        <taxon>Polyopisthocotylea</taxon>
        <taxon>Polystomatidea</taxon>
        <taxon>Polystomatidae</taxon>
        <taxon>Protopolystoma</taxon>
    </lineage>
</organism>
<feature type="transmembrane region" description="Helical" evidence="14">
    <location>
        <begin position="27"/>
        <end position="45"/>
    </location>
</feature>
<dbReference type="InterPro" id="IPR027359">
    <property type="entry name" value="Volt_channel_dom_sf"/>
</dbReference>
<keyword evidence="2" id="KW-0813">Transport</keyword>
<dbReference type="FunFam" id="1.10.287.70:FF:000015">
    <property type="entry name" value="Calcium-activated potassium channel subunit alpha-1 isoform X7"/>
    <property type="match status" value="1"/>
</dbReference>
<feature type="domain" description="RCK N-terminal" evidence="16">
    <location>
        <begin position="261"/>
        <end position="322"/>
    </location>
</feature>
<evidence type="ECO:0000256" key="5">
    <source>
        <dbReference type="ARBA" id="ARBA00022826"/>
    </source>
</evidence>
<dbReference type="InterPro" id="IPR003148">
    <property type="entry name" value="RCK_N"/>
</dbReference>
<proteinExistence type="predicted"/>
<keyword evidence="7" id="KW-0851">Voltage-gated channel</keyword>
<dbReference type="PRINTS" id="PR00169">
    <property type="entry name" value="KCHANNEL"/>
</dbReference>
<reference evidence="17" key="1">
    <citation type="submission" date="2018-11" db="EMBL/GenBank/DDBJ databases">
        <authorList>
            <consortium name="Pathogen Informatics"/>
        </authorList>
    </citation>
    <scope>NUCLEOTIDE SEQUENCE</scope>
</reference>
<keyword evidence="3" id="KW-0633">Potassium transport</keyword>
<keyword evidence="4 14" id="KW-0812">Transmembrane</keyword>
<evidence type="ECO:0000259" key="16">
    <source>
        <dbReference type="Pfam" id="PF22614"/>
    </source>
</evidence>
<keyword evidence="6" id="KW-0106">Calcium</keyword>
<keyword evidence="9 14" id="KW-1133">Transmembrane helix</keyword>
<dbReference type="GO" id="GO:0034702">
    <property type="term" value="C:monoatomic ion channel complex"/>
    <property type="evidence" value="ECO:0007669"/>
    <property type="project" value="UniProtKB-KW"/>
</dbReference>
<evidence type="ECO:0000256" key="6">
    <source>
        <dbReference type="ARBA" id="ARBA00022837"/>
    </source>
</evidence>
<evidence type="ECO:0000256" key="1">
    <source>
        <dbReference type="ARBA" id="ARBA00004141"/>
    </source>
</evidence>
<dbReference type="OrthoDB" id="10035564at2759"/>
<dbReference type="PANTHER" id="PTHR10027:SF33">
    <property type="entry name" value="CALCIUM-ACTIVATED POTASSIUM CHANNEL SUBUNIT ALPHA-1-RELATED"/>
    <property type="match status" value="1"/>
</dbReference>
<dbReference type="PANTHER" id="PTHR10027">
    <property type="entry name" value="CALCIUM-ACTIVATED POTASSIUM CHANNEL ALPHA CHAIN"/>
    <property type="match status" value="1"/>
</dbReference>
<dbReference type="Gene3D" id="1.20.120.350">
    <property type="entry name" value="Voltage-gated potassium channels. Chain C"/>
    <property type="match status" value="1"/>
</dbReference>
<name>A0A448X7F1_9PLAT</name>
<dbReference type="EMBL" id="CAAALY010107536">
    <property type="protein sequence ID" value="VEL29910.1"/>
    <property type="molecule type" value="Genomic_DNA"/>
</dbReference>
<evidence type="ECO:0000259" key="15">
    <source>
        <dbReference type="Pfam" id="PF00520"/>
    </source>
</evidence>
<evidence type="ECO:0000256" key="11">
    <source>
        <dbReference type="ARBA" id="ARBA00023136"/>
    </source>
</evidence>
<evidence type="ECO:0000256" key="7">
    <source>
        <dbReference type="ARBA" id="ARBA00022882"/>
    </source>
</evidence>
<evidence type="ECO:0000256" key="14">
    <source>
        <dbReference type="SAM" id="Phobius"/>
    </source>
</evidence>
<dbReference type="Proteomes" id="UP000784294">
    <property type="component" value="Unassembled WGS sequence"/>
</dbReference>
<evidence type="ECO:0000313" key="17">
    <source>
        <dbReference type="EMBL" id="VEL29910.1"/>
    </source>
</evidence>
<dbReference type="Gene3D" id="1.10.287.70">
    <property type="match status" value="1"/>
</dbReference>
<dbReference type="InterPro" id="IPR005821">
    <property type="entry name" value="Ion_trans_dom"/>
</dbReference>
<gene>
    <name evidence="17" type="ORF">PXEA_LOCUS23350</name>
</gene>
<comment type="subcellular location">
    <subcellularLocation>
        <location evidence="1">Membrane</location>
        <topology evidence="1">Multi-pass membrane protein</topology>
    </subcellularLocation>
</comment>
<feature type="domain" description="Ion transport" evidence="15">
    <location>
        <begin position="63"/>
        <end position="249"/>
    </location>
</feature>
<comment type="caution">
    <text evidence="17">The sequence shown here is derived from an EMBL/GenBank/DDBJ whole genome shotgun (WGS) entry which is preliminary data.</text>
</comment>
<evidence type="ECO:0000313" key="18">
    <source>
        <dbReference type="Proteomes" id="UP000784294"/>
    </source>
</evidence>
<evidence type="ECO:0000256" key="13">
    <source>
        <dbReference type="ARBA" id="ARBA00029579"/>
    </source>
</evidence>
<dbReference type="AlphaFoldDB" id="A0A448X7F1"/>
<evidence type="ECO:0000256" key="9">
    <source>
        <dbReference type="ARBA" id="ARBA00022989"/>
    </source>
</evidence>
<keyword evidence="8" id="KW-0630">Potassium</keyword>
<evidence type="ECO:0000256" key="3">
    <source>
        <dbReference type="ARBA" id="ARBA00022538"/>
    </source>
</evidence>
<keyword evidence="11 14" id="KW-0472">Membrane</keyword>
<protein>
    <recommendedName>
        <fullName evidence="13">BK channel</fullName>
    </recommendedName>
</protein>
<evidence type="ECO:0000256" key="4">
    <source>
        <dbReference type="ARBA" id="ARBA00022692"/>
    </source>
</evidence>
<feature type="transmembrane region" description="Helical" evidence="14">
    <location>
        <begin position="189"/>
        <end position="210"/>
    </location>
</feature>
<keyword evidence="5" id="KW-0631">Potassium channel</keyword>
<keyword evidence="12" id="KW-0407">Ion channel</keyword>
<evidence type="ECO:0000256" key="12">
    <source>
        <dbReference type="ARBA" id="ARBA00023303"/>
    </source>
</evidence>
<feature type="transmembrane region" description="Helical" evidence="14">
    <location>
        <begin position="97"/>
        <end position="120"/>
    </location>
</feature>
<feature type="transmembrane region" description="Helical" evidence="14">
    <location>
        <begin position="222"/>
        <end position="239"/>
    </location>
</feature>
<feature type="transmembrane region" description="Helical" evidence="14">
    <location>
        <begin position="75"/>
        <end position="91"/>
    </location>
</feature>
<dbReference type="SUPFAM" id="SSF81324">
    <property type="entry name" value="Voltage-gated potassium channels"/>
    <property type="match status" value="1"/>
</dbReference>
<evidence type="ECO:0000256" key="2">
    <source>
        <dbReference type="ARBA" id="ARBA00022448"/>
    </source>
</evidence>
<dbReference type="GO" id="GO:0045211">
    <property type="term" value="C:postsynaptic membrane"/>
    <property type="evidence" value="ECO:0007669"/>
    <property type="project" value="TreeGrafter"/>
</dbReference>